<accession>G0QQ54</accession>
<dbReference type="EMBL" id="GL983614">
    <property type="protein sequence ID" value="EGR32650.1"/>
    <property type="molecule type" value="Genomic_DNA"/>
</dbReference>
<dbReference type="GeneID" id="14908813"/>
<protein>
    <submittedName>
        <fullName evidence="1">Uncharacterized protein</fullName>
    </submittedName>
</protein>
<keyword evidence="2" id="KW-1185">Reference proteome</keyword>
<reference evidence="1 2" key="1">
    <citation type="submission" date="2011-07" db="EMBL/GenBank/DDBJ databases">
        <authorList>
            <person name="Coyne R."/>
            <person name="Brami D."/>
            <person name="Johnson J."/>
            <person name="Hostetler J."/>
            <person name="Hannick L."/>
            <person name="Clark T."/>
            <person name="Cassidy-Hanley D."/>
            <person name="Inman J."/>
        </authorList>
    </citation>
    <scope>NUCLEOTIDE SEQUENCE [LARGE SCALE GENOMIC DNA]</scope>
    <source>
        <strain evidence="1 2">G5</strain>
    </source>
</reference>
<evidence type="ECO:0000313" key="2">
    <source>
        <dbReference type="Proteomes" id="UP000008983"/>
    </source>
</evidence>
<organism evidence="1 2">
    <name type="scientific">Ichthyophthirius multifiliis</name>
    <name type="common">White spot disease agent</name>
    <name type="synonym">Ich</name>
    <dbReference type="NCBI Taxonomy" id="5932"/>
    <lineage>
        <taxon>Eukaryota</taxon>
        <taxon>Sar</taxon>
        <taxon>Alveolata</taxon>
        <taxon>Ciliophora</taxon>
        <taxon>Intramacronucleata</taxon>
        <taxon>Oligohymenophorea</taxon>
        <taxon>Hymenostomatida</taxon>
        <taxon>Ophryoglenina</taxon>
        <taxon>Ichthyophthirius</taxon>
    </lineage>
</organism>
<gene>
    <name evidence="1" type="ORF">IMG5_075510</name>
</gene>
<dbReference type="InParanoid" id="G0QQ54"/>
<proteinExistence type="predicted"/>
<evidence type="ECO:0000313" key="1">
    <source>
        <dbReference type="EMBL" id="EGR32650.1"/>
    </source>
</evidence>
<name>G0QQ54_ICHMU</name>
<dbReference type="RefSeq" id="XP_004036636.1">
    <property type="nucleotide sequence ID" value="XM_004036588.1"/>
</dbReference>
<sequence>MFLIFNKQLNLCSFKCANPNPCHIVSLPILDEFLDIIQDFERVIYGNLQCKAQRRAQLWWILTLRRIIQGQ</sequence>
<dbReference type="Proteomes" id="UP000008983">
    <property type="component" value="Unassembled WGS sequence"/>
</dbReference>
<dbReference type="AlphaFoldDB" id="G0QQ54"/>